<dbReference type="Proteomes" id="UP001062846">
    <property type="component" value="Chromosome 8"/>
</dbReference>
<protein>
    <submittedName>
        <fullName evidence="1">Uncharacterized protein</fullName>
    </submittedName>
</protein>
<organism evidence="1 2">
    <name type="scientific">Rhododendron molle</name>
    <name type="common">Chinese azalea</name>
    <name type="synonym">Azalea mollis</name>
    <dbReference type="NCBI Taxonomy" id="49168"/>
    <lineage>
        <taxon>Eukaryota</taxon>
        <taxon>Viridiplantae</taxon>
        <taxon>Streptophyta</taxon>
        <taxon>Embryophyta</taxon>
        <taxon>Tracheophyta</taxon>
        <taxon>Spermatophyta</taxon>
        <taxon>Magnoliopsida</taxon>
        <taxon>eudicotyledons</taxon>
        <taxon>Gunneridae</taxon>
        <taxon>Pentapetalae</taxon>
        <taxon>asterids</taxon>
        <taxon>Ericales</taxon>
        <taxon>Ericaceae</taxon>
        <taxon>Ericoideae</taxon>
        <taxon>Rhodoreae</taxon>
        <taxon>Rhododendron</taxon>
    </lineage>
</organism>
<keyword evidence="2" id="KW-1185">Reference proteome</keyword>
<evidence type="ECO:0000313" key="1">
    <source>
        <dbReference type="EMBL" id="KAI8543787.1"/>
    </source>
</evidence>
<evidence type="ECO:0000313" key="2">
    <source>
        <dbReference type="Proteomes" id="UP001062846"/>
    </source>
</evidence>
<accession>A0ACC0MRZ2</accession>
<gene>
    <name evidence="1" type="ORF">RHMOL_Rhmol08G0245700</name>
</gene>
<sequence length="148" mass="16401">MSTPMEISLQNPATGCDISEHNGGNASEQNGAVTEAAVPSPIFSEDKFLVSVEVCLKPSSTARIEYVRLSVERMLENRSLSYVDGPVPVPLDDSFLVENVQRICICDTDEWVENHDILLFWQVKPVVHVFQNGGSLLTCLKENYSMPN</sequence>
<reference evidence="1" key="1">
    <citation type="submission" date="2022-02" db="EMBL/GenBank/DDBJ databases">
        <title>Plant Genome Project.</title>
        <authorList>
            <person name="Zhang R.-G."/>
        </authorList>
    </citation>
    <scope>NUCLEOTIDE SEQUENCE</scope>
    <source>
        <strain evidence="1">AT1</strain>
    </source>
</reference>
<comment type="caution">
    <text evidence="1">The sequence shown here is derived from an EMBL/GenBank/DDBJ whole genome shotgun (WGS) entry which is preliminary data.</text>
</comment>
<name>A0ACC0MRZ2_RHOML</name>
<dbReference type="EMBL" id="CM046395">
    <property type="protein sequence ID" value="KAI8543787.1"/>
    <property type="molecule type" value="Genomic_DNA"/>
</dbReference>
<proteinExistence type="predicted"/>